<organism evidence="2 3">
    <name type="scientific">Eumeta variegata</name>
    <name type="common">Bagworm moth</name>
    <name type="synonym">Eumeta japonica</name>
    <dbReference type="NCBI Taxonomy" id="151549"/>
    <lineage>
        <taxon>Eukaryota</taxon>
        <taxon>Metazoa</taxon>
        <taxon>Ecdysozoa</taxon>
        <taxon>Arthropoda</taxon>
        <taxon>Hexapoda</taxon>
        <taxon>Insecta</taxon>
        <taxon>Pterygota</taxon>
        <taxon>Neoptera</taxon>
        <taxon>Endopterygota</taxon>
        <taxon>Lepidoptera</taxon>
        <taxon>Glossata</taxon>
        <taxon>Ditrysia</taxon>
        <taxon>Tineoidea</taxon>
        <taxon>Psychidae</taxon>
        <taxon>Oiketicinae</taxon>
        <taxon>Eumeta</taxon>
    </lineage>
</organism>
<proteinExistence type="predicted"/>
<sequence length="268" mass="30582">MVSIISAQRVGNDDGGVRHLDNGADGARSETNQRRVKRHPDTLRSEHSRRLSGAAAAGVLDDLCDKNFIYHWPKIGPAKRNYRGGYSERGRQDRDYFNRDRTWRDTGYGTNYYRSSPRFRNLTRARTYVHEGRRLPLSNSGMLSYNYSGTFEMTNASAFYLGGPKTWREGDRGRRESVNAIYLVQYFKTRQNSTLYVHLLGTWDSEQSMRRVVPPYPVEVRTFLGEPLMVGRCNSTSETENSAEDDGSPAPELLEDVLQFLAVTFNAT</sequence>
<reference evidence="2 3" key="1">
    <citation type="journal article" date="2019" name="Commun. Biol.">
        <title>The bagworm genome reveals a unique fibroin gene that provides high tensile strength.</title>
        <authorList>
            <person name="Kono N."/>
            <person name="Nakamura H."/>
            <person name="Ohtoshi R."/>
            <person name="Tomita M."/>
            <person name="Numata K."/>
            <person name="Arakawa K."/>
        </authorList>
    </citation>
    <scope>NUCLEOTIDE SEQUENCE [LARGE SCALE GENOMIC DNA]</scope>
</reference>
<feature type="region of interest" description="Disordered" evidence="1">
    <location>
        <begin position="11"/>
        <end position="51"/>
    </location>
</feature>
<keyword evidence="3" id="KW-1185">Reference proteome</keyword>
<dbReference type="OrthoDB" id="8186464at2759"/>
<dbReference type="AlphaFoldDB" id="A0A4C1XLU7"/>
<protein>
    <submittedName>
        <fullName evidence="2">Uncharacterized protein</fullName>
    </submittedName>
</protein>
<evidence type="ECO:0000313" key="2">
    <source>
        <dbReference type="EMBL" id="GBP63269.1"/>
    </source>
</evidence>
<feature type="compositionally biased region" description="Basic and acidic residues" evidence="1">
    <location>
        <begin position="11"/>
        <end position="49"/>
    </location>
</feature>
<name>A0A4C1XLU7_EUMVA</name>
<dbReference type="Proteomes" id="UP000299102">
    <property type="component" value="Unassembled WGS sequence"/>
</dbReference>
<accession>A0A4C1XLU7</accession>
<gene>
    <name evidence="2" type="ORF">EVAR_89059_1</name>
</gene>
<comment type="caution">
    <text evidence="2">The sequence shown here is derived from an EMBL/GenBank/DDBJ whole genome shotgun (WGS) entry which is preliminary data.</text>
</comment>
<evidence type="ECO:0000256" key="1">
    <source>
        <dbReference type="SAM" id="MobiDB-lite"/>
    </source>
</evidence>
<evidence type="ECO:0000313" key="3">
    <source>
        <dbReference type="Proteomes" id="UP000299102"/>
    </source>
</evidence>
<dbReference type="EMBL" id="BGZK01000865">
    <property type="protein sequence ID" value="GBP63269.1"/>
    <property type="molecule type" value="Genomic_DNA"/>
</dbReference>